<feature type="region of interest" description="Disordered" evidence="14">
    <location>
        <begin position="530"/>
        <end position="563"/>
    </location>
</feature>
<evidence type="ECO:0000256" key="4">
    <source>
        <dbReference type="ARBA" id="ARBA00022741"/>
    </source>
</evidence>
<dbReference type="GO" id="GO:0006298">
    <property type="term" value="P:mismatch repair"/>
    <property type="evidence" value="ECO:0007669"/>
    <property type="project" value="InterPro"/>
</dbReference>
<dbReference type="InterPro" id="IPR014790">
    <property type="entry name" value="MutL_C"/>
</dbReference>
<dbReference type="Pfam" id="PF08676">
    <property type="entry name" value="MutL_C"/>
    <property type="match status" value="1"/>
</dbReference>
<dbReference type="InterPro" id="IPR020568">
    <property type="entry name" value="Ribosomal_Su5_D2-typ_SF"/>
</dbReference>
<comment type="catalytic activity">
    <reaction evidence="10">
        <text>ATP + H2O = ADP + phosphate + H(+)</text>
        <dbReference type="Rhea" id="RHEA:13065"/>
        <dbReference type="ChEBI" id="CHEBI:15377"/>
        <dbReference type="ChEBI" id="CHEBI:15378"/>
        <dbReference type="ChEBI" id="CHEBI:30616"/>
        <dbReference type="ChEBI" id="CHEBI:43474"/>
        <dbReference type="ChEBI" id="CHEBI:456216"/>
    </reaction>
    <physiologicalReaction direction="left-to-right" evidence="10">
        <dbReference type="Rhea" id="RHEA:13066"/>
    </physiologicalReaction>
</comment>
<dbReference type="InterPro" id="IPR013507">
    <property type="entry name" value="DNA_mismatch_S5_2-like"/>
</dbReference>
<comment type="similarity">
    <text evidence="2">Belongs to the DNA mismatch repair MutL/HexB family.</text>
</comment>
<evidence type="ECO:0000256" key="1">
    <source>
        <dbReference type="ARBA" id="ARBA00004123"/>
    </source>
</evidence>
<dbReference type="InterPro" id="IPR042120">
    <property type="entry name" value="MutL_C_dimsub"/>
</dbReference>
<dbReference type="Gene3D" id="3.30.565.10">
    <property type="entry name" value="Histidine kinase-like ATPase, C-terminal domain"/>
    <property type="match status" value="1"/>
</dbReference>
<dbReference type="Pfam" id="PF13589">
    <property type="entry name" value="HATPase_c_3"/>
    <property type="match status" value="1"/>
</dbReference>
<evidence type="ECO:0000256" key="11">
    <source>
        <dbReference type="ARBA" id="ARBA00072579"/>
    </source>
</evidence>
<dbReference type="GO" id="GO:0016887">
    <property type="term" value="F:ATP hydrolysis activity"/>
    <property type="evidence" value="ECO:0007669"/>
    <property type="project" value="InterPro"/>
</dbReference>
<keyword evidence="3" id="KW-0540">Nuclease</keyword>
<dbReference type="FunFam" id="3.30.1370.100:FF:000001">
    <property type="entry name" value="Mismatch repair endonuclease pms1, putative"/>
    <property type="match status" value="1"/>
</dbReference>
<evidence type="ECO:0000256" key="8">
    <source>
        <dbReference type="ARBA" id="ARBA00022840"/>
    </source>
</evidence>
<comment type="caution">
    <text evidence="17">The sequence shown here is derived from an EMBL/GenBank/DDBJ whole genome shotgun (WGS) entry which is preliminary data.</text>
</comment>
<reference evidence="17" key="1">
    <citation type="submission" date="2019-08" db="EMBL/GenBank/DDBJ databases">
        <title>The improved chromosome-level genome for the pearl oyster Pinctada fucata martensii using PacBio sequencing and Hi-C.</title>
        <authorList>
            <person name="Zheng Z."/>
        </authorList>
    </citation>
    <scope>NUCLEOTIDE SEQUENCE</scope>
    <source>
        <strain evidence="17">ZZ-2019</strain>
        <tissue evidence="17">Adductor muscle</tissue>
    </source>
</reference>
<dbReference type="CDD" id="cd16926">
    <property type="entry name" value="HATPase_MutL-MLH-PMS-like"/>
    <property type="match status" value="1"/>
</dbReference>
<dbReference type="InterPro" id="IPR014721">
    <property type="entry name" value="Ribsml_uS5_D2-typ_fold_subgr"/>
</dbReference>
<feature type="region of interest" description="Disordered" evidence="14">
    <location>
        <begin position="411"/>
        <end position="433"/>
    </location>
</feature>
<dbReference type="SMART" id="SM01340">
    <property type="entry name" value="DNA_mis_repair"/>
    <property type="match status" value="1"/>
</dbReference>
<comment type="subcellular location">
    <subcellularLocation>
        <location evidence="1">Nucleus</location>
    </subcellularLocation>
</comment>
<organism evidence="17 18">
    <name type="scientific">Pinctada imbricata</name>
    <name type="common">Atlantic pearl-oyster</name>
    <name type="synonym">Pinctada martensii</name>
    <dbReference type="NCBI Taxonomy" id="66713"/>
    <lineage>
        <taxon>Eukaryota</taxon>
        <taxon>Metazoa</taxon>
        <taxon>Spiralia</taxon>
        <taxon>Lophotrochozoa</taxon>
        <taxon>Mollusca</taxon>
        <taxon>Bivalvia</taxon>
        <taxon>Autobranchia</taxon>
        <taxon>Pteriomorphia</taxon>
        <taxon>Pterioida</taxon>
        <taxon>Pterioidea</taxon>
        <taxon>Pteriidae</taxon>
        <taxon>Pinctada</taxon>
    </lineage>
</organism>
<dbReference type="PROSITE" id="PS00058">
    <property type="entry name" value="DNA_MISMATCH_REPAIR_1"/>
    <property type="match status" value="1"/>
</dbReference>
<dbReference type="SMART" id="SM00853">
    <property type="entry name" value="MutL_C"/>
    <property type="match status" value="1"/>
</dbReference>
<dbReference type="InterPro" id="IPR014762">
    <property type="entry name" value="DNA_mismatch_repair_CS"/>
</dbReference>
<dbReference type="PANTHER" id="PTHR10073:SF52">
    <property type="entry name" value="MISMATCH REPAIR ENDONUCLEASE PMS2"/>
    <property type="match status" value="1"/>
</dbReference>
<dbReference type="GO" id="GO:0140664">
    <property type="term" value="F:ATP-dependent DNA damage sensor activity"/>
    <property type="evidence" value="ECO:0007669"/>
    <property type="project" value="InterPro"/>
</dbReference>
<evidence type="ECO:0000259" key="15">
    <source>
        <dbReference type="SMART" id="SM00853"/>
    </source>
</evidence>
<gene>
    <name evidence="17" type="ORF">FSP39_024887</name>
</gene>
<feature type="compositionally biased region" description="Polar residues" evidence="14">
    <location>
        <begin position="530"/>
        <end position="543"/>
    </location>
</feature>
<evidence type="ECO:0000256" key="5">
    <source>
        <dbReference type="ARBA" id="ARBA00022759"/>
    </source>
</evidence>
<sequence length="907" mass="101878">MLKTLHRTEQNEASNTCICYLSVGIRFVCYSSVTPLVAVHEEVPPVAKSIKAIDRGSVHRICSGQVVLTLATAVKELVENSVDAGATIIEVRLKEYGSELIEVSDNGSGVEEKDFEGLTLKHHTSKIQDFSDVVNVETFGFRGEALSSLCALSSLSIVTRHKTANVGTKLDIDHNGKIKEKSSVARQIGTTVSLQNLFYTLPVRHKEFQRNIKKEFAKLVQVLNSYCIISTGVRITCSNQVGKGNRSVVVSSNGNSSMKENIANVFGSKQVASLLAFEKIQPNEDISTEFSIKVTEETFKQFSIEGFISKCEHGQGRGSSDRQFYFINKRPWDSSKMSKIVNEVYHQFNRHQYPFVAVHVTMARDLVDANVTPDKRQIFMQDEKILLAVIKPTLSSCLGRLKRSFSSAFTKSDSSISPVKGKNTPTQPNKQRRLDCFVSRSASSSGIDNESSFTFKDNLSYNETDSRTDSTGKNDQNGDFMSNVKIYHHTDSNNKENHIQSDRTTVDNVGVSGDTDVLVVREDKSVSIEIPSTPSCLQDTVSFDSQHTKSSTSDSQQSSNGRDSFTENVLFKRNSYNVSSDSGLSCDIDEPDGASTYDIDTTVHIASPCKVEDNGSSAQEVLSHTPDIESNQSEGSTCTVKVTQYDEKEVQHKLEKKVQFNLVSLRQKMKLKTELKNEEAFCRSFRATISPSENQAAEEELQKEIKKEMFSKMKILGQFNLGFIIVKLGEDLFIVDQHASDEKYNFEMLQRHTVIQNQKLIQPQNLELTASNETILMDNLEVFRKNGFDFIINEEGVPTQRVKLTSIPVSKNWTFGKDGKILYDLERLHFVALFYLCDGMGVMCRPTRVRQMFASRACRKSIMIGTALRKSEMKKLIFHMGEIEQPWNCPHGRPTMRHLINLNMLRR</sequence>
<keyword evidence="6" id="KW-0227">DNA damage</keyword>
<dbReference type="FunFam" id="3.30.565.10:FF:000014">
    <property type="entry name" value="Mismatch repair endonuclease pms1, putative"/>
    <property type="match status" value="1"/>
</dbReference>
<feature type="domain" description="MutL C-terminal dimerisation" evidence="15">
    <location>
        <begin position="715"/>
        <end position="868"/>
    </location>
</feature>
<keyword evidence="5" id="KW-0255">Endonuclease</keyword>
<dbReference type="FunFam" id="3.30.230.10:FF:000032">
    <property type="entry name" value="mismatch repair endonuclease PMS2 isoform X2"/>
    <property type="match status" value="1"/>
</dbReference>
<dbReference type="SUPFAM" id="SSF55874">
    <property type="entry name" value="ATPase domain of HSP90 chaperone/DNA topoisomerase II/histidine kinase"/>
    <property type="match status" value="1"/>
</dbReference>
<evidence type="ECO:0000256" key="9">
    <source>
        <dbReference type="ARBA" id="ARBA00023242"/>
    </source>
</evidence>
<dbReference type="EMBL" id="VSWD01000010">
    <property type="protein sequence ID" value="KAK3092069.1"/>
    <property type="molecule type" value="Genomic_DNA"/>
</dbReference>
<evidence type="ECO:0000256" key="6">
    <source>
        <dbReference type="ARBA" id="ARBA00022763"/>
    </source>
</evidence>
<dbReference type="InterPro" id="IPR037198">
    <property type="entry name" value="MutL_C_sf"/>
</dbReference>
<dbReference type="SUPFAM" id="SSF118116">
    <property type="entry name" value="DNA mismatch repair protein MutL"/>
    <property type="match status" value="1"/>
</dbReference>
<name>A0AA88XUL3_PINIB</name>
<evidence type="ECO:0000256" key="10">
    <source>
        <dbReference type="ARBA" id="ARBA00048778"/>
    </source>
</evidence>
<evidence type="ECO:0000313" key="18">
    <source>
        <dbReference type="Proteomes" id="UP001186944"/>
    </source>
</evidence>
<dbReference type="NCBIfam" id="TIGR00585">
    <property type="entry name" value="mutl"/>
    <property type="match status" value="1"/>
</dbReference>
<dbReference type="SUPFAM" id="SSF54211">
    <property type="entry name" value="Ribosomal protein S5 domain 2-like"/>
    <property type="match status" value="1"/>
</dbReference>
<feature type="region of interest" description="Disordered" evidence="14">
    <location>
        <begin position="491"/>
        <end position="510"/>
    </location>
</feature>
<dbReference type="InterPro" id="IPR038973">
    <property type="entry name" value="MutL/Mlh/Pms-like"/>
</dbReference>
<accession>A0AA88XUL3</accession>
<evidence type="ECO:0000256" key="7">
    <source>
        <dbReference type="ARBA" id="ARBA00022801"/>
    </source>
</evidence>
<keyword evidence="7" id="KW-0378">Hydrolase</keyword>
<dbReference type="InterPro" id="IPR042121">
    <property type="entry name" value="MutL_C_regsub"/>
</dbReference>
<dbReference type="Pfam" id="PF01119">
    <property type="entry name" value="DNA_mis_repair"/>
    <property type="match status" value="1"/>
</dbReference>
<dbReference type="InterPro" id="IPR002099">
    <property type="entry name" value="MutL/Mlh/PMS"/>
</dbReference>
<evidence type="ECO:0000256" key="12">
    <source>
        <dbReference type="ARBA" id="ARBA00077255"/>
    </source>
</evidence>
<feature type="domain" description="DNA mismatch repair protein S5" evidence="16">
    <location>
        <begin position="262"/>
        <end position="399"/>
    </location>
</feature>
<dbReference type="GO" id="GO:0030983">
    <property type="term" value="F:mismatched DNA binding"/>
    <property type="evidence" value="ECO:0007669"/>
    <property type="project" value="InterPro"/>
</dbReference>
<dbReference type="GO" id="GO:0032389">
    <property type="term" value="C:MutLalpha complex"/>
    <property type="evidence" value="ECO:0007669"/>
    <property type="project" value="TreeGrafter"/>
</dbReference>
<dbReference type="AlphaFoldDB" id="A0AA88XUL3"/>
<evidence type="ECO:0000256" key="3">
    <source>
        <dbReference type="ARBA" id="ARBA00022722"/>
    </source>
</evidence>
<proteinExistence type="inferred from homology"/>
<evidence type="ECO:0000256" key="13">
    <source>
        <dbReference type="ARBA" id="ARBA00083250"/>
    </source>
</evidence>
<protein>
    <recommendedName>
        <fullName evidence="11">Mismatch repair endonuclease PMS2</fullName>
    </recommendedName>
    <alternativeName>
        <fullName evidence="13">DNA mismatch repair protein PMS2</fullName>
    </alternativeName>
    <alternativeName>
        <fullName evidence="12">PMS1 protein homolog 2</fullName>
    </alternativeName>
</protein>
<dbReference type="Gene3D" id="3.30.230.10">
    <property type="match status" value="1"/>
</dbReference>
<dbReference type="FunFam" id="3.30.1540.20:FF:000019">
    <property type="entry name" value="PMS1 homolog 2, mismatch repair system component"/>
    <property type="match status" value="1"/>
</dbReference>
<dbReference type="GO" id="GO:0005524">
    <property type="term" value="F:ATP binding"/>
    <property type="evidence" value="ECO:0007669"/>
    <property type="project" value="UniProtKB-KW"/>
</dbReference>
<keyword evidence="4" id="KW-0547">Nucleotide-binding</keyword>
<dbReference type="InterPro" id="IPR036890">
    <property type="entry name" value="HATPase_C_sf"/>
</dbReference>
<dbReference type="Gene3D" id="3.30.1540.20">
    <property type="entry name" value="MutL, C-terminal domain, dimerisation subdomain"/>
    <property type="match status" value="1"/>
</dbReference>
<feature type="compositionally biased region" description="Low complexity" evidence="14">
    <location>
        <begin position="544"/>
        <end position="559"/>
    </location>
</feature>
<feature type="compositionally biased region" description="Basic and acidic residues" evidence="14">
    <location>
        <begin position="491"/>
        <end position="505"/>
    </location>
</feature>
<keyword evidence="9" id="KW-0539">Nucleus</keyword>
<evidence type="ECO:0000259" key="16">
    <source>
        <dbReference type="SMART" id="SM01340"/>
    </source>
</evidence>
<evidence type="ECO:0000256" key="2">
    <source>
        <dbReference type="ARBA" id="ARBA00006082"/>
    </source>
</evidence>
<dbReference type="Gene3D" id="3.30.1370.100">
    <property type="entry name" value="MutL, C-terminal domain, regulatory subdomain"/>
    <property type="match status" value="1"/>
</dbReference>
<keyword evidence="18" id="KW-1185">Reference proteome</keyword>
<dbReference type="PANTHER" id="PTHR10073">
    <property type="entry name" value="DNA MISMATCH REPAIR PROTEIN MLH, PMS, MUTL"/>
    <property type="match status" value="1"/>
</dbReference>
<keyword evidence="8" id="KW-0067">ATP-binding</keyword>
<dbReference type="GO" id="GO:0004519">
    <property type="term" value="F:endonuclease activity"/>
    <property type="evidence" value="ECO:0007669"/>
    <property type="project" value="UniProtKB-KW"/>
</dbReference>
<evidence type="ECO:0000256" key="14">
    <source>
        <dbReference type="SAM" id="MobiDB-lite"/>
    </source>
</evidence>
<evidence type="ECO:0000313" key="17">
    <source>
        <dbReference type="EMBL" id="KAK3092069.1"/>
    </source>
</evidence>
<dbReference type="CDD" id="cd03484">
    <property type="entry name" value="MutL_Trans_hPMS_2_like"/>
    <property type="match status" value="1"/>
</dbReference>
<dbReference type="Proteomes" id="UP001186944">
    <property type="component" value="Unassembled WGS sequence"/>
</dbReference>
<feature type="region of interest" description="Disordered" evidence="14">
    <location>
        <begin position="460"/>
        <end position="480"/>
    </location>
</feature>